<dbReference type="EMBL" id="NVVJ01000101">
    <property type="protein sequence ID" value="PCJ18324.1"/>
    <property type="molecule type" value="Genomic_DNA"/>
</dbReference>
<sequence>MKCSTYNSLIAVIHSKLSIMNDHGIAINAEVIKDEVESTIESISEQCSLSVPKADAVLLIGHMSRLFKTRRDPGPMIGVAGDGQDI</sequence>
<accession>A0A2A5AGA6</accession>
<protein>
    <recommendedName>
        <fullName evidence="3">PRD domain-containing protein</fullName>
    </recommendedName>
</protein>
<dbReference type="Proteomes" id="UP000218327">
    <property type="component" value="Unassembled WGS sequence"/>
</dbReference>
<organism evidence="1 2">
    <name type="scientific">SAR86 cluster bacterium</name>
    <dbReference type="NCBI Taxonomy" id="2030880"/>
    <lineage>
        <taxon>Bacteria</taxon>
        <taxon>Pseudomonadati</taxon>
        <taxon>Pseudomonadota</taxon>
        <taxon>Gammaproteobacteria</taxon>
        <taxon>SAR86 cluster</taxon>
    </lineage>
</organism>
<proteinExistence type="predicted"/>
<gene>
    <name evidence="1" type="ORF">COA96_17040</name>
</gene>
<dbReference type="AlphaFoldDB" id="A0A2A5AGA6"/>
<comment type="caution">
    <text evidence="1">The sequence shown here is derived from an EMBL/GenBank/DDBJ whole genome shotgun (WGS) entry which is preliminary data.</text>
</comment>
<name>A0A2A5AGA6_9GAMM</name>
<evidence type="ECO:0000313" key="1">
    <source>
        <dbReference type="EMBL" id="PCJ18324.1"/>
    </source>
</evidence>
<evidence type="ECO:0000313" key="2">
    <source>
        <dbReference type="Proteomes" id="UP000218327"/>
    </source>
</evidence>
<evidence type="ECO:0008006" key="3">
    <source>
        <dbReference type="Google" id="ProtNLM"/>
    </source>
</evidence>
<reference evidence="2" key="1">
    <citation type="submission" date="2017-08" db="EMBL/GenBank/DDBJ databases">
        <title>A dynamic microbial community with high functional redundancy inhabits the cold, oxic subseafloor aquifer.</title>
        <authorList>
            <person name="Tully B.J."/>
            <person name="Wheat C.G."/>
            <person name="Glazer B.T."/>
            <person name="Huber J.A."/>
        </authorList>
    </citation>
    <scope>NUCLEOTIDE SEQUENCE [LARGE SCALE GENOMIC DNA]</scope>
</reference>